<accession>J7R8I3</accession>
<dbReference type="GeneID" id="34526904"/>
<dbReference type="RefSeq" id="XP_022465426.1">
    <property type="nucleotide sequence ID" value="XM_022608984.1"/>
</dbReference>
<dbReference type="KEGG" id="kng:KNAG_0G01220"/>
<gene>
    <name evidence="1" type="primary">KNAG0G01220</name>
    <name evidence="1" type="ordered locus">KNAG_0G01220</name>
</gene>
<reference evidence="2" key="2">
    <citation type="submission" date="2012-08" db="EMBL/GenBank/DDBJ databases">
        <title>Genome sequence of Kazachstania naganishii.</title>
        <authorList>
            <person name="Gordon J.L."/>
            <person name="Armisen D."/>
            <person name="Proux-Wera E."/>
            <person name="OhEigeartaigh S.S."/>
            <person name="Byrne K.P."/>
            <person name="Wolfe K.H."/>
        </authorList>
    </citation>
    <scope>NUCLEOTIDE SEQUENCE [LARGE SCALE GENOMIC DNA]</scope>
    <source>
        <strain evidence="2">ATCC MYA-139 / BCRC 22969 / CBS 8797 / CCRC 22969 / KCTC 17520 / NBRC 10181 / NCYC 3082</strain>
    </source>
</reference>
<dbReference type="EMBL" id="HE978320">
    <property type="protein sequence ID" value="CCK71180.1"/>
    <property type="molecule type" value="Genomic_DNA"/>
</dbReference>
<dbReference type="eggNOG" id="ENOG502S4WA">
    <property type="taxonomic scope" value="Eukaryota"/>
</dbReference>
<reference evidence="1 2" key="1">
    <citation type="journal article" date="2011" name="Proc. Natl. Acad. Sci. U.S.A.">
        <title>Evolutionary erosion of yeast sex chromosomes by mating-type switching accidents.</title>
        <authorList>
            <person name="Gordon J.L."/>
            <person name="Armisen D."/>
            <person name="Proux-Wera E."/>
            <person name="Oheigeartaigh S.S."/>
            <person name="Byrne K.P."/>
            <person name="Wolfe K.H."/>
        </authorList>
    </citation>
    <scope>NUCLEOTIDE SEQUENCE [LARGE SCALE GENOMIC DNA]</scope>
    <source>
        <strain evidence="2">ATCC MYA-139 / BCRC 22969 / CBS 8797 / CCRC 22969 / KCTC 17520 / NBRC 10181 / NCYC 3082</strain>
    </source>
</reference>
<dbReference type="AlphaFoldDB" id="J7R8I3"/>
<dbReference type="STRING" id="1071383.J7R8I3"/>
<dbReference type="HOGENOM" id="CLU_502530_0_0_1"/>
<dbReference type="OrthoDB" id="128867at2759"/>
<protein>
    <submittedName>
        <fullName evidence="1">Uncharacterized protein</fullName>
    </submittedName>
</protein>
<organism evidence="1 2">
    <name type="scientific">Huiozyma naganishii (strain ATCC MYA-139 / BCRC 22969 / CBS 8797 / KCTC 17520 / NBRC 10181 / NCYC 3082 / Yp74L-3)</name>
    <name type="common">Yeast</name>
    <name type="synonym">Kazachstania naganishii</name>
    <dbReference type="NCBI Taxonomy" id="1071383"/>
    <lineage>
        <taxon>Eukaryota</taxon>
        <taxon>Fungi</taxon>
        <taxon>Dikarya</taxon>
        <taxon>Ascomycota</taxon>
        <taxon>Saccharomycotina</taxon>
        <taxon>Saccharomycetes</taxon>
        <taxon>Saccharomycetales</taxon>
        <taxon>Saccharomycetaceae</taxon>
        <taxon>Huiozyma</taxon>
    </lineage>
</organism>
<evidence type="ECO:0000313" key="1">
    <source>
        <dbReference type="EMBL" id="CCK71180.1"/>
    </source>
</evidence>
<keyword evidence="2" id="KW-1185">Reference proteome</keyword>
<evidence type="ECO:0000313" key="2">
    <source>
        <dbReference type="Proteomes" id="UP000006310"/>
    </source>
</evidence>
<sequence>MTSRQPPSLPGLYYDPSKKRYFPATREVQSQLKRAKLQEDWKEELLNHENVRLINYESGILEYCDVFNRACDKRVLKKVDLASLTLTNSALERRQWASDRSMNVDAVTENCLSNSDVFLCDTNITVHNFVLLKGYMIDALGSIYDYTLENGNRIKSTDLKSPITAYSKKFLEKDEHSFADIICRQFSVLNHHIFGFVAFKDTSFGIERNYFYKYSIASKKYDTIINVGAKTESVSCAIFLKRCLIFAARNKLYTSLWAKKQVSVRAISTYARGNKPSSDILAMAVFEAEGNLYLGMRDGKLFYIRISGHNLLMTEKTELKLHPSAMLKSIVSLSVLGKNMLLVSALAKNQEFQGLFILTGFKRATFEKVQQLKTKFLNFTKDTEICAASPCGNFICYGKKGDVSSDDASIGKTANFEVFALYETTTSTNNREPITVRYPFATMNDFLAGKFDLKHYKLSKVQFIRDLNTNDLQVKTVTPISAYFPTIPSNREFLSQFPKETNHYDIRSASFKVPGYQARISMMFECNNNMSLEPIVISVDVV</sequence>
<proteinExistence type="predicted"/>
<dbReference type="Proteomes" id="UP000006310">
    <property type="component" value="Chromosome 7"/>
</dbReference>
<name>J7R8I3_HUIN7</name>